<evidence type="ECO:0000313" key="3">
    <source>
        <dbReference type="Proteomes" id="UP000006265"/>
    </source>
</evidence>
<dbReference type="RefSeq" id="WP_005623328.1">
    <property type="nucleotide sequence ID" value="NZ_AMRA01000006.1"/>
</dbReference>
<feature type="compositionally biased region" description="Low complexity" evidence="1">
    <location>
        <begin position="293"/>
        <end position="305"/>
    </location>
</feature>
<evidence type="ECO:0000256" key="1">
    <source>
        <dbReference type="SAM" id="MobiDB-lite"/>
    </source>
</evidence>
<feature type="compositionally biased region" description="Polar residues" evidence="1">
    <location>
        <begin position="309"/>
        <end position="319"/>
    </location>
</feature>
<protein>
    <submittedName>
        <fullName evidence="2">Uncharacterized protein</fullName>
    </submittedName>
</protein>
<organism evidence="2 3">
    <name type="scientific">Mycolicibacterium hassiacum (strain DSM 44199 / CIP 105218 / JCM 12690 / 3849)</name>
    <name type="common">Mycobacterium hassiacum</name>
    <dbReference type="NCBI Taxonomy" id="1122247"/>
    <lineage>
        <taxon>Bacteria</taxon>
        <taxon>Bacillati</taxon>
        <taxon>Actinomycetota</taxon>
        <taxon>Actinomycetes</taxon>
        <taxon>Mycobacteriales</taxon>
        <taxon>Mycobacteriaceae</taxon>
        <taxon>Mycolicibacterium</taxon>
    </lineage>
</organism>
<gene>
    <name evidence="2" type="ORF">C731_0126</name>
</gene>
<dbReference type="OrthoDB" id="4618256at2"/>
<name>K5BI75_MYCHD</name>
<proteinExistence type="predicted"/>
<dbReference type="Proteomes" id="UP000006265">
    <property type="component" value="Unassembled WGS sequence"/>
</dbReference>
<feature type="compositionally biased region" description="Gly residues" evidence="1">
    <location>
        <begin position="238"/>
        <end position="251"/>
    </location>
</feature>
<feature type="compositionally biased region" description="Gly residues" evidence="1">
    <location>
        <begin position="277"/>
        <end position="292"/>
    </location>
</feature>
<dbReference type="STRING" id="1122247.GCA_000379865_03650"/>
<feature type="compositionally biased region" description="Pro residues" evidence="1">
    <location>
        <begin position="212"/>
        <end position="227"/>
    </location>
</feature>
<dbReference type="eggNOG" id="ENOG50338GX">
    <property type="taxonomic scope" value="Bacteria"/>
</dbReference>
<feature type="region of interest" description="Disordered" evidence="1">
    <location>
        <begin position="199"/>
        <end position="356"/>
    </location>
</feature>
<dbReference type="AlphaFoldDB" id="K5BI75"/>
<reference evidence="2 3" key="1">
    <citation type="journal article" date="2012" name="J. Bacteriol.">
        <title>Genome sequence of Mycobacterium hassiacum DSM 44199, a rare source of heat-stable mycobacterial proteins.</title>
        <authorList>
            <person name="Tiago I."/>
            <person name="Maranha A."/>
            <person name="Mendes V."/>
            <person name="Alarico S."/>
            <person name="Moynihan P.J."/>
            <person name="Clarke A.J."/>
            <person name="Macedo-Ribeiro S."/>
            <person name="Pereira P.J."/>
            <person name="Empadinhas N."/>
        </authorList>
    </citation>
    <scope>NUCLEOTIDE SEQUENCE [LARGE SCALE GENOMIC DNA]</scope>
    <source>
        <strain evidence="3">DSM 44199 / CIP 105218 / JCM 12690 / 3849</strain>
    </source>
</reference>
<dbReference type="PATRIC" id="fig|1122247.3.peg.115"/>
<accession>K5BI75</accession>
<comment type="caution">
    <text evidence="2">The sequence shown here is derived from an EMBL/GenBank/DDBJ whole genome shotgun (WGS) entry which is preliminary data.</text>
</comment>
<keyword evidence="3" id="KW-1185">Reference proteome</keyword>
<dbReference type="EMBL" id="AMRA01000006">
    <property type="protein sequence ID" value="EKF25831.1"/>
    <property type="molecule type" value="Genomic_DNA"/>
</dbReference>
<feature type="compositionally biased region" description="Basic and acidic residues" evidence="1">
    <location>
        <begin position="336"/>
        <end position="356"/>
    </location>
</feature>
<sequence length="356" mass="37750">MTEREIARRLLGRVRFWWRGWWHPPRARLRTRRRVLLLSAPVLVVLVALAASVVSLALAERAAVNAFNMHDATALRDAVDRLRKFAVIDAAAVPFAEGDLFVLEGRLSEAEKRFADALADTSAGDSCPVRINLELVREVLGDLAAEDGRIDDARRWYDSASQVVDGAPAGCFADSADPHEERRAVLADTRPRLQRKLAELKKPASRASGTPAPTPTPSPSPSPTKPPDPPERQQPGQEGQGPQGGPGGTGGQPAPRPGQPGAGQPGAGQPGQSAEGQGPGQPQGPGQRGEPGGQQPQAPAGTTPEDPNAPSSEQGSEAESSTDEDGDAEAGSPTTRSRDPLPELQKRLAESYRRHE</sequence>
<feature type="compositionally biased region" description="Gly residues" evidence="1">
    <location>
        <begin position="260"/>
        <end position="269"/>
    </location>
</feature>
<evidence type="ECO:0000313" key="2">
    <source>
        <dbReference type="EMBL" id="EKF25831.1"/>
    </source>
</evidence>